<gene>
    <name evidence="3" type="ORF">DI526_06320</name>
</gene>
<dbReference type="PANTHER" id="PTHR43597">
    <property type="entry name" value="SULFUR ACCEPTOR PROTEIN CSDE"/>
    <property type="match status" value="1"/>
</dbReference>
<dbReference type="PANTHER" id="PTHR43597:SF5">
    <property type="entry name" value="SUFE-LIKE PROTEIN 2, CHLOROPLASTIC"/>
    <property type="match status" value="1"/>
</dbReference>
<dbReference type="SUPFAM" id="SSF82649">
    <property type="entry name" value="SufE/NifU"/>
    <property type="match status" value="1"/>
</dbReference>
<comment type="caution">
    <text evidence="3">The sequence shown here is derived from an EMBL/GenBank/DDBJ whole genome shotgun (WGS) entry which is preliminary data.</text>
</comment>
<feature type="domain" description="Fe-S metabolism associated" evidence="2">
    <location>
        <begin position="14"/>
        <end position="134"/>
    </location>
</feature>
<evidence type="ECO:0000256" key="1">
    <source>
        <dbReference type="ARBA" id="ARBA00010282"/>
    </source>
</evidence>
<dbReference type="EMBL" id="QFQZ01000013">
    <property type="protein sequence ID" value="PZR35726.1"/>
    <property type="molecule type" value="Genomic_DNA"/>
</dbReference>
<proteinExistence type="inferred from homology"/>
<dbReference type="AlphaFoldDB" id="A0A2W5VGI2"/>
<reference evidence="3 4" key="1">
    <citation type="submission" date="2017-08" db="EMBL/GenBank/DDBJ databases">
        <title>Infants hospitalized years apart are colonized by the same room-sourced microbial strains.</title>
        <authorList>
            <person name="Brooks B."/>
            <person name="Olm M.R."/>
            <person name="Firek B.A."/>
            <person name="Baker R."/>
            <person name="Thomas B.C."/>
            <person name="Morowitz M.J."/>
            <person name="Banfield J.F."/>
        </authorList>
    </citation>
    <scope>NUCLEOTIDE SEQUENCE [LARGE SCALE GENOMIC DNA]</scope>
    <source>
        <strain evidence="3">S2_003_000_R2_4</strain>
    </source>
</reference>
<sequence length="144" mass="15709">MTNPIDAALDELADEFELLGDWEERYRYVIELGKELAPLTDAERSEENKVRGCASQVWLVTEPQADGTLQFRGDSDAHIVSGLVAIMLRLYSGRSPADIVAFDAKAALDRLGLSGALSSQRSNGLKSMVARIQRDAQEALSARG</sequence>
<dbReference type="RefSeq" id="WP_304275573.1">
    <property type="nucleotide sequence ID" value="NZ_QFQZ01000013.1"/>
</dbReference>
<evidence type="ECO:0000313" key="4">
    <source>
        <dbReference type="Proteomes" id="UP000249393"/>
    </source>
</evidence>
<accession>A0A2W5VGI2</accession>
<dbReference type="Pfam" id="PF02657">
    <property type="entry name" value="SufE"/>
    <property type="match status" value="1"/>
</dbReference>
<dbReference type="Gene3D" id="3.90.1010.10">
    <property type="match status" value="1"/>
</dbReference>
<dbReference type="InterPro" id="IPR003808">
    <property type="entry name" value="Fe-S_metab-assoc_dom"/>
</dbReference>
<evidence type="ECO:0000313" key="3">
    <source>
        <dbReference type="EMBL" id="PZR35726.1"/>
    </source>
</evidence>
<dbReference type="Proteomes" id="UP000249393">
    <property type="component" value="Unassembled WGS sequence"/>
</dbReference>
<name>A0A2W5VGI2_9CAUL</name>
<comment type="similarity">
    <text evidence="1">Belongs to the SufE family.</text>
</comment>
<evidence type="ECO:0000259" key="2">
    <source>
        <dbReference type="Pfam" id="PF02657"/>
    </source>
</evidence>
<protein>
    <submittedName>
        <fullName evidence="3">Cysteine desulfuration protein SufE</fullName>
    </submittedName>
</protein>
<organism evidence="3 4">
    <name type="scientific">Caulobacter segnis</name>
    <dbReference type="NCBI Taxonomy" id="88688"/>
    <lineage>
        <taxon>Bacteria</taxon>
        <taxon>Pseudomonadati</taxon>
        <taxon>Pseudomonadota</taxon>
        <taxon>Alphaproteobacteria</taxon>
        <taxon>Caulobacterales</taxon>
        <taxon>Caulobacteraceae</taxon>
        <taxon>Caulobacter</taxon>
    </lineage>
</organism>